<dbReference type="AlphaFoldDB" id="A0A263D3K8"/>
<dbReference type="PANTHER" id="PTHR38165">
    <property type="match status" value="1"/>
</dbReference>
<dbReference type="CDD" id="cd09220">
    <property type="entry name" value="GH64-GluB-like"/>
    <property type="match status" value="1"/>
</dbReference>
<dbReference type="PANTHER" id="PTHR38165:SF1">
    <property type="entry name" value="GLUCANASE B"/>
    <property type="match status" value="1"/>
</dbReference>
<reference evidence="2 3" key="1">
    <citation type="submission" date="2017-07" db="EMBL/GenBank/DDBJ databases">
        <title>Amycolatopsis antarcticus sp. nov., isolated from the surface of an Antarcticus brown macroalga.</title>
        <authorList>
            <person name="Wang J."/>
            <person name="Leiva S."/>
            <person name="Huang J."/>
            <person name="Huang Y."/>
        </authorList>
    </citation>
    <scope>NUCLEOTIDE SEQUENCE [LARGE SCALE GENOMIC DNA]</scope>
    <source>
        <strain evidence="2 3">AU-G6</strain>
    </source>
</reference>
<proteinExistence type="predicted"/>
<keyword evidence="3" id="KW-1185">Reference proteome</keyword>
<evidence type="ECO:0000313" key="3">
    <source>
        <dbReference type="Proteomes" id="UP000242444"/>
    </source>
</evidence>
<dbReference type="Proteomes" id="UP000242444">
    <property type="component" value="Unassembled WGS sequence"/>
</dbReference>
<sequence length="402" mass="43247">MISRRSFLGFSAAAVSAPLWGPVLGSPLASASVLAPESLKFNLVNNSGTTAFAYIVGSHGEMDDGRAVFIKADGTPFFPARPGGGAEPITEDIAIPVEGTTEVTVPRMFGARIYFVTEEKLEFLAVQGEGDKAAIAHPDFVSDADVNFGKNWTFAEFTLNSTQIYANISYVDFVAAPVGLKLDHQGGVQEVPGLSDGAVDAIADSLREADGGKWATCVQEADGKVIRILNPNHRAADFEGYLEPYVDEVWGKYEGETLTIDSQRDDIGVVEGRVEGGEMVFDSERFAKPSSVDIWGCNSGPFANNPDSDSELRKAIVPRLAAAFNRTTLLINNEQPHGEDPATFYQNPVTNHYARVVHENLPDGKGYAFAYDDVSSNAGEDHSGKVNHGEPTLLTVSLNKLR</sequence>
<gene>
    <name evidence="2" type="ORF">CFN78_13635</name>
</gene>
<dbReference type="PROSITE" id="PS52006">
    <property type="entry name" value="GH64"/>
    <property type="match status" value="1"/>
</dbReference>
<dbReference type="InterPro" id="IPR032477">
    <property type="entry name" value="Glyco_hydro_64"/>
</dbReference>
<dbReference type="EMBL" id="NKYE01000007">
    <property type="protein sequence ID" value="OZM72668.1"/>
    <property type="molecule type" value="Genomic_DNA"/>
</dbReference>
<evidence type="ECO:0000313" key="2">
    <source>
        <dbReference type="EMBL" id="OZM72668.1"/>
    </source>
</evidence>
<dbReference type="OrthoDB" id="5513218at2"/>
<dbReference type="InterPro" id="IPR037176">
    <property type="entry name" value="Osmotin/thaumatin-like_sf"/>
</dbReference>
<dbReference type="InterPro" id="IPR037398">
    <property type="entry name" value="Glyco_hydro_64_fam"/>
</dbReference>
<protein>
    <submittedName>
        <fullName evidence="2">Beta-1,3-glucanase</fullName>
    </submittedName>
</protein>
<dbReference type="InParanoid" id="A0A263D3K8"/>
<feature type="domain" description="GH64" evidence="1">
    <location>
        <begin position="47"/>
        <end position="400"/>
    </location>
</feature>
<dbReference type="Pfam" id="PF16483">
    <property type="entry name" value="Glyco_hydro_64"/>
    <property type="match status" value="1"/>
</dbReference>
<dbReference type="PROSITE" id="PS51318">
    <property type="entry name" value="TAT"/>
    <property type="match status" value="1"/>
</dbReference>
<comment type="caution">
    <text evidence="2">The sequence shown here is derived from an EMBL/GenBank/DDBJ whole genome shotgun (WGS) entry which is preliminary data.</text>
</comment>
<dbReference type="InterPro" id="IPR042517">
    <property type="entry name" value="Glyco_hydro_64_N_2"/>
</dbReference>
<dbReference type="Gene3D" id="3.30.920.50">
    <property type="entry name" value="Beta-1,3-glucanase, C-terminal domain"/>
    <property type="match status" value="1"/>
</dbReference>
<dbReference type="RefSeq" id="WP_094863145.1">
    <property type="nucleotide sequence ID" value="NZ_NKYE01000007.1"/>
</dbReference>
<organism evidence="2 3">
    <name type="scientific">Amycolatopsis antarctica</name>
    <dbReference type="NCBI Taxonomy" id="1854586"/>
    <lineage>
        <taxon>Bacteria</taxon>
        <taxon>Bacillati</taxon>
        <taxon>Actinomycetota</taxon>
        <taxon>Actinomycetes</taxon>
        <taxon>Pseudonocardiales</taxon>
        <taxon>Pseudonocardiaceae</taxon>
        <taxon>Amycolatopsis</taxon>
    </lineage>
</organism>
<accession>A0A263D3K8</accession>
<name>A0A263D3K8_9PSEU</name>
<evidence type="ECO:0000259" key="1">
    <source>
        <dbReference type="PROSITE" id="PS52006"/>
    </source>
</evidence>
<dbReference type="InterPro" id="IPR006311">
    <property type="entry name" value="TAT_signal"/>
</dbReference>
<dbReference type="Gene3D" id="2.60.110.10">
    <property type="entry name" value="Thaumatin"/>
    <property type="match status" value="1"/>
</dbReference>